<keyword evidence="1" id="KW-0472">Membrane</keyword>
<dbReference type="GeneID" id="63775921"/>
<keyword evidence="1" id="KW-1133">Transmembrane helix</keyword>
<proteinExistence type="predicted"/>
<keyword evidence="1" id="KW-0812">Transmembrane</keyword>
<organism evidence="2 3">
    <name type="scientific">Pseudomassariella vexata</name>
    <dbReference type="NCBI Taxonomy" id="1141098"/>
    <lineage>
        <taxon>Eukaryota</taxon>
        <taxon>Fungi</taxon>
        <taxon>Dikarya</taxon>
        <taxon>Ascomycota</taxon>
        <taxon>Pezizomycotina</taxon>
        <taxon>Sordariomycetes</taxon>
        <taxon>Xylariomycetidae</taxon>
        <taxon>Amphisphaeriales</taxon>
        <taxon>Pseudomassariaceae</taxon>
        <taxon>Pseudomassariella</taxon>
    </lineage>
</organism>
<dbReference type="InParanoid" id="A0A1Y2EBZ5"/>
<comment type="caution">
    <text evidence="2">The sequence shown here is derived from an EMBL/GenBank/DDBJ whole genome shotgun (WGS) entry which is preliminary data.</text>
</comment>
<evidence type="ECO:0000256" key="1">
    <source>
        <dbReference type="SAM" id="Phobius"/>
    </source>
</evidence>
<feature type="non-terminal residue" evidence="2">
    <location>
        <position position="76"/>
    </location>
</feature>
<evidence type="ECO:0000313" key="3">
    <source>
        <dbReference type="Proteomes" id="UP000193689"/>
    </source>
</evidence>
<name>A0A1Y2EBZ5_9PEZI</name>
<sequence>MDSVLLAVRSLSVSESYIVCRISVSESLCLLNALGPVALFLLSILLMLLISLILLSMPLILLSFLSMPIVVCLSLL</sequence>
<dbReference type="RefSeq" id="XP_040719368.1">
    <property type="nucleotide sequence ID" value="XM_040859709.1"/>
</dbReference>
<keyword evidence="3" id="KW-1185">Reference proteome</keyword>
<gene>
    <name evidence="2" type="ORF">BCR38DRAFT_425254</name>
</gene>
<feature type="transmembrane region" description="Helical" evidence="1">
    <location>
        <begin position="40"/>
        <end position="73"/>
    </location>
</feature>
<accession>A0A1Y2EBZ5</accession>
<dbReference type="EMBL" id="MCFJ01000003">
    <property type="protein sequence ID" value="ORY69081.1"/>
    <property type="molecule type" value="Genomic_DNA"/>
</dbReference>
<protein>
    <submittedName>
        <fullName evidence="2">Uncharacterized protein</fullName>
    </submittedName>
</protein>
<reference evidence="2 3" key="1">
    <citation type="submission" date="2016-07" db="EMBL/GenBank/DDBJ databases">
        <title>Pervasive Adenine N6-methylation of Active Genes in Fungi.</title>
        <authorList>
            <consortium name="DOE Joint Genome Institute"/>
            <person name="Mondo S.J."/>
            <person name="Dannebaum R.O."/>
            <person name="Kuo R.C."/>
            <person name="Labutti K."/>
            <person name="Haridas S."/>
            <person name="Kuo A."/>
            <person name="Salamov A."/>
            <person name="Ahrendt S.R."/>
            <person name="Lipzen A."/>
            <person name="Sullivan W."/>
            <person name="Andreopoulos W.B."/>
            <person name="Clum A."/>
            <person name="Lindquist E."/>
            <person name="Daum C."/>
            <person name="Ramamoorthy G.K."/>
            <person name="Gryganskyi A."/>
            <person name="Culley D."/>
            <person name="Magnuson J.K."/>
            <person name="James T.Y."/>
            <person name="O'Malley M.A."/>
            <person name="Stajich J.E."/>
            <person name="Spatafora J.W."/>
            <person name="Visel A."/>
            <person name="Grigoriev I.V."/>
        </authorList>
    </citation>
    <scope>NUCLEOTIDE SEQUENCE [LARGE SCALE GENOMIC DNA]</scope>
    <source>
        <strain evidence="2 3">CBS 129021</strain>
    </source>
</reference>
<dbReference type="Proteomes" id="UP000193689">
    <property type="component" value="Unassembled WGS sequence"/>
</dbReference>
<dbReference type="AlphaFoldDB" id="A0A1Y2EBZ5"/>
<evidence type="ECO:0000313" key="2">
    <source>
        <dbReference type="EMBL" id="ORY69081.1"/>
    </source>
</evidence>